<dbReference type="GO" id="GO:2000243">
    <property type="term" value="P:positive regulation of reproductive process"/>
    <property type="evidence" value="ECO:0007669"/>
    <property type="project" value="UniProtKB-ARBA"/>
</dbReference>
<dbReference type="GO" id="GO:0016242">
    <property type="term" value="P:negative regulation of macroautophagy"/>
    <property type="evidence" value="ECO:0007669"/>
    <property type="project" value="TreeGrafter"/>
</dbReference>
<keyword evidence="5 13" id="KW-0418">Kinase</keyword>
<dbReference type="PROSITE" id="PS51189">
    <property type="entry name" value="FAT"/>
    <property type="match status" value="1"/>
</dbReference>
<dbReference type="CDD" id="cd05169">
    <property type="entry name" value="PIKKc_TOR"/>
    <property type="match status" value="1"/>
</dbReference>
<name>A0A1A9ZDX5_GLOPL</name>
<dbReference type="Pfam" id="PF02259">
    <property type="entry name" value="FAT"/>
    <property type="match status" value="1"/>
</dbReference>
<evidence type="ECO:0000256" key="1">
    <source>
        <dbReference type="ARBA" id="ARBA00011031"/>
    </source>
</evidence>
<keyword evidence="4 13" id="KW-0547">Nucleotide-binding</keyword>
<feature type="domain" description="PI3K/PI4K catalytic" evidence="15">
    <location>
        <begin position="2327"/>
        <end position="2640"/>
    </location>
</feature>
<dbReference type="SUPFAM" id="SSF56112">
    <property type="entry name" value="Protein kinase-like (PK-like)"/>
    <property type="match status" value="1"/>
</dbReference>
<dbReference type="InterPro" id="IPR011989">
    <property type="entry name" value="ARM-like"/>
</dbReference>
<evidence type="ECO:0000256" key="3">
    <source>
        <dbReference type="ARBA" id="ARBA00022737"/>
    </source>
</evidence>
<keyword evidence="2 13" id="KW-0808">Transferase</keyword>
<dbReference type="PROSITE" id="PS50102">
    <property type="entry name" value="RRM"/>
    <property type="match status" value="1"/>
</dbReference>
<evidence type="ECO:0000256" key="6">
    <source>
        <dbReference type="ARBA" id="ARBA00022803"/>
    </source>
</evidence>
<keyword evidence="9" id="KW-0131">Cell cycle</keyword>
<dbReference type="GO" id="GO:0008361">
    <property type="term" value="P:regulation of cell size"/>
    <property type="evidence" value="ECO:0007669"/>
    <property type="project" value="UniProtKB-ARBA"/>
</dbReference>
<dbReference type="Pfam" id="PF23593">
    <property type="entry name" value="HEAT_ATR"/>
    <property type="match status" value="1"/>
</dbReference>
<dbReference type="GO" id="GO:0051240">
    <property type="term" value="P:positive regulation of multicellular organismal process"/>
    <property type="evidence" value="ECO:0007669"/>
    <property type="project" value="UniProtKB-ARBA"/>
</dbReference>
<dbReference type="SMART" id="SM01346">
    <property type="entry name" value="DUF3385"/>
    <property type="match status" value="1"/>
</dbReference>
<dbReference type="SUPFAM" id="SSF54928">
    <property type="entry name" value="RNA-binding domain, RBD"/>
    <property type="match status" value="1"/>
</dbReference>
<dbReference type="Proteomes" id="UP000092445">
    <property type="component" value="Unassembled WGS sequence"/>
</dbReference>
<reference evidence="18" key="2">
    <citation type="submission" date="2020-05" db="UniProtKB">
        <authorList>
            <consortium name="EnsemblMetazoa"/>
        </authorList>
    </citation>
    <scope>IDENTIFICATION</scope>
    <source>
        <strain evidence="18">IAEA</strain>
    </source>
</reference>
<dbReference type="PROSITE" id="PS00916">
    <property type="entry name" value="PI3_4_KINASE_2"/>
    <property type="match status" value="1"/>
</dbReference>
<dbReference type="Pfam" id="PF08771">
    <property type="entry name" value="FRB_dom"/>
    <property type="match status" value="1"/>
</dbReference>
<dbReference type="InterPro" id="IPR003151">
    <property type="entry name" value="PIK-rel_kinase_FAT"/>
</dbReference>
<dbReference type="SMART" id="SM01345">
    <property type="entry name" value="Rapamycin_bind"/>
    <property type="match status" value="1"/>
</dbReference>
<dbReference type="Pfam" id="PF11865">
    <property type="entry name" value="mTOR_dom"/>
    <property type="match status" value="1"/>
</dbReference>
<sequence length="2726" mass="311669">MIANSFGFFDQSIFELQSISYKSYQENGTKYIKSRKVLDDKLQQQLNSCAGEIFLNGISRGTRAEHLAEIASLLGELYLLRFKVDYSGESRGFAYLQYMDPNFMPIALVQLPLLFRQYKCAMIRVRQSRNSCKLLLKGICRTPPEIVFNMLNQSIKFDKVVGREICRGYFEYQIIFSSNSEAVFARRDLLRNIRKFGRNATVLWDMNCEITPALSIHSTEPQTHLIIIAIVNTMSTTSIVQQFVAGLKSRNHNVQNKTAQDLFLYVKTELREMSQEELVHFFDDFNHQIFSMVMSSDINEKKGGVLAIKCMISGDVVNTMKRITPYYNHLRDLLPCNDVSVMEIAARTLVKLANLPGSKGAESFEFDIKRAFEWLSGDRHEYRRYAAVFILRELAVAMPTYFYQQISTFFDHIFNAIFDPKPGIRESAGGALRAALIVTSQRENTKQSSEPQWYKTCYTEAHKSFLEDAIALQREPKGMTREDRVHGSLIIFNELFRCSNATWERRYNTLKTLLPETLSTKLGDSLAVSYLTAGSSAGGTSVGSQLTTIVPRLKAPFVKKMGSTRLVEIAEQHQNLPYKLNMSNVLESSYAREVLMDHYTTICDNILDQRLAKSLYIQQTLLQILPRLAAINREIFVQKYLKICIQHLLNVLKGKEKDRNIAYITIGYIAVAVERDIDKHLPTIMTAIKAALPPKDATSKRKYAMDPAIFACITLLAHAVKSHITDDVREILEQMFSTGLSPALTVCLRELAENVPHLKSAIAEGLIGVLSQILMNKTSGALYAGMLPVNSPMESSINLPQDIPTIVLALRTLGTFNFEEQNMLDFIQRSADYFINHEQQEIRLEAVQTCTHLLKLAVRTADTMENSATLIETVSHVIERLLIVAITDMDCNVRVRILRSLDETFDAELAQPESLSALFITLNDEIFEIRELAMVTIGRLSTMNPAYVMPKLRKVMVQLLTELEHSGMSRNKEQSARMLDHLVISTPRLISTYMNPILSILVPKLREPESNPGVVLNVLRAIGDLAEVNGGSEEMEMWADELLAILLEMLGDAGSPDKRGVALWTLGQLISATGRVVTPYHKYPVLIDILINFLRTEQRRSIRRETIRVLGLLGAMDPYKHKMNKGLIDSQKDSVLISLSDYKVDENQDISTAELLVNMGNILDEYYPAVAIAALMRILRDPTLSSRHTSVVQAVTYIFQSLGIKCVPYLSQVLPSLLENVRTANNNLREFLFQQLAILVEIVRQHIITYMNDIFKLIKEFWTNNTPLQSTLINLIEQIAVALGGEFRNYLAQLIPQILRVLQHDSSKDRNVTKRLLQAIEKFGNNLDDYLHLVVPPIVKLYDSPYVPQQVSLVALETIDSLAWILDFTDFASRIIHPLVRVLDSEPELRDQAMSTLCSLVIQLGKRYLVFAPLVNRTVARQRIVDSKYEKLLAKLQSNTTMCLDEEFLMRQAKFKSSNMVAPLSDVNTTIKKLNVSTKQLCMAWQVNRRVSKDDWVEWLKRLSIGLLRESRSHALRACRVLAEDYDKLLRDLFNAAFISCWTELSPEHKNELTQSLIQALQVTDMPEITQTILNLAEFMEHCDKDPILIDPKLLGTRAMACRAYAKALRYKEEEFMTHKDPHVFESLILINNKLQQKEAAEGLLTTYRNAVGSENSRFKDELKVQGRWYEKLHNWDQALIYYQRNLRQDSTDMESHLGYLRCLESLGQWSDLSSVAKEEWDTFSRETKCKAGPLAAVAAWGLQDWESMQEYVKCIPEDSQDGSFYRAVLAVHYEDFETAQRLIDGTRDLLDTELTSMAGESYERAYGAMVCVQMLAELEEVIQYKLIPDRREPLKNMWWKRLQGGQRLVEDWRRIIQVHSLVVKPHDDIHTWLKYASLCRKSGSLMQSHKTLVMLLGTDPSVNANETLPYHLPQVTYAYTKHMAASDNMKGAYEQLSRFVKAYSSQLSCMPDTICKHEDHRLLARCYLRLAMWQNKLEGLDPEAVQGALNCFEKATNYDPNCYKAWHLYAYMNFKVVQAQKQALESYKIPIEVHNPALLLEKERIIIEQYAVPAVHGFFRSISLIKGNSLQDTLRLLTLWFDYGHHSEVYDALLSGMKLIEINTWLQVIPQLIARIDTHRNLVGQLIHQLLIDIGKYHPQALVYPLTVASKSASVARKNAAFKILDSMRKHSPVLVEQTMMISEELIRVAILWHEQWHEGLEEASRLYFGDRNIKGMFDILEPLHAMLERGPQTLKETSFSQAYGRELTEAYEWTQRYKSSNALMDLDHAWDIYYHVFQKISRQLPQLTSLELPYVSPKLLACKDLELAVPGSYNPGQELIRISFIKTNLQVITSKQRPRKLCIRGSNGKDYMYLLKGHEDLRQDERVMQLFSLVNTLLLDDPDTFRRNLAIQRYAVIPLSTNSGLIGWVPHCDTLHTLIRDYRDKKKVPLNQEHRTMLSFAPDYDHLTLMQKVEVFEYALAQTPGDDLAKLLWLKSPSSEVWFERRTNYTRSLAVMSMVGYILGLGDRHPSNLMLDRMSGKILHIDFGDCFEVAMTREKFPEKIPFRLTRMLIKAMEVTGIEGTYRRTCESVMLVLRRNKDSLMAVLEAFVYDPLLNWRLLDAEAKNHRPKNPNDPTNTTNMVGNGGNSLSNSVEESMLHSNHIAKSKAYDNQLFGGLGVPATNADITNGKASKVIKRVKRKLTGTDFQTQTSYTVQQQVDLLIQQATNNENLCQCYIGWCPFW</sequence>
<dbReference type="GO" id="GO:0003723">
    <property type="term" value="F:RNA binding"/>
    <property type="evidence" value="ECO:0007669"/>
    <property type="project" value="UniProtKB-UniRule"/>
</dbReference>
<dbReference type="GO" id="GO:0045930">
    <property type="term" value="P:negative regulation of mitotic cell cycle"/>
    <property type="evidence" value="ECO:0007669"/>
    <property type="project" value="UniProtKB-ARBA"/>
</dbReference>
<evidence type="ECO:0000256" key="7">
    <source>
        <dbReference type="ARBA" id="ARBA00022840"/>
    </source>
</evidence>
<proteinExistence type="inferred from homology"/>
<evidence type="ECO:0000259" key="14">
    <source>
        <dbReference type="PROSITE" id="PS50102"/>
    </source>
</evidence>
<dbReference type="SMART" id="SM01343">
    <property type="entry name" value="FATC"/>
    <property type="match status" value="1"/>
</dbReference>
<dbReference type="FunFam" id="1.25.10.10:FF:000094">
    <property type="entry name" value="Serine/threonine-protein kinase mTOR"/>
    <property type="match status" value="1"/>
</dbReference>
<keyword evidence="6" id="KW-0802">TPR repeat</keyword>
<dbReference type="GO" id="GO:0010605">
    <property type="term" value="P:negative regulation of macromolecule metabolic process"/>
    <property type="evidence" value="ECO:0007669"/>
    <property type="project" value="UniProtKB-ARBA"/>
</dbReference>
<keyword evidence="8 12" id="KW-0694">RNA-binding</keyword>
<dbReference type="FunFam" id="1.10.1070.11:FF:000007">
    <property type="entry name" value="Serine/threonine-protein kinase TOR"/>
    <property type="match status" value="1"/>
</dbReference>
<evidence type="ECO:0000313" key="18">
    <source>
        <dbReference type="EnsemblMetazoa" id="GPAI011714-PA"/>
    </source>
</evidence>
<dbReference type="Gene3D" id="1.25.10.10">
    <property type="entry name" value="Leucine-rich Repeat Variant"/>
    <property type="match status" value="2"/>
</dbReference>
<dbReference type="InterPro" id="IPR018936">
    <property type="entry name" value="PI3/4_kinase_CS"/>
</dbReference>
<evidence type="ECO:0000259" key="17">
    <source>
        <dbReference type="PROSITE" id="PS51190"/>
    </source>
</evidence>
<evidence type="ECO:0000259" key="15">
    <source>
        <dbReference type="PROSITE" id="PS50290"/>
    </source>
</evidence>
<evidence type="ECO:0000256" key="10">
    <source>
        <dbReference type="ARBA" id="ARBA00047899"/>
    </source>
</evidence>
<dbReference type="InterPro" id="IPR024585">
    <property type="entry name" value="mTOR_dom"/>
</dbReference>
<dbReference type="GO" id="GO:0045787">
    <property type="term" value="P:positive regulation of cell cycle"/>
    <property type="evidence" value="ECO:0007669"/>
    <property type="project" value="UniProtKB-ARBA"/>
</dbReference>
<evidence type="ECO:0000256" key="2">
    <source>
        <dbReference type="ARBA" id="ARBA00022679"/>
    </source>
</evidence>
<dbReference type="GO" id="GO:0051094">
    <property type="term" value="P:positive regulation of developmental process"/>
    <property type="evidence" value="ECO:0007669"/>
    <property type="project" value="UniProtKB-ARBA"/>
</dbReference>
<evidence type="ECO:0000256" key="4">
    <source>
        <dbReference type="ARBA" id="ARBA00022741"/>
    </source>
</evidence>
<dbReference type="GO" id="GO:0005737">
    <property type="term" value="C:cytoplasm"/>
    <property type="evidence" value="ECO:0007669"/>
    <property type="project" value="TreeGrafter"/>
</dbReference>
<evidence type="ECO:0000256" key="13">
    <source>
        <dbReference type="RuleBase" id="RU364109"/>
    </source>
</evidence>
<accession>A0A1A9ZDX5</accession>
<comment type="similarity">
    <text evidence="1 13">Belongs to the PI3/PI4-kinase family.</text>
</comment>
<dbReference type="InterPro" id="IPR011009">
    <property type="entry name" value="Kinase-like_dom_sf"/>
</dbReference>
<dbReference type="GO" id="GO:0038202">
    <property type="term" value="P:TORC1 signaling"/>
    <property type="evidence" value="ECO:0007669"/>
    <property type="project" value="TreeGrafter"/>
</dbReference>
<dbReference type="GO" id="GO:0045893">
    <property type="term" value="P:positive regulation of DNA-templated transcription"/>
    <property type="evidence" value="ECO:0007669"/>
    <property type="project" value="UniProtKB-ARBA"/>
</dbReference>
<dbReference type="GO" id="GO:0106310">
    <property type="term" value="F:protein serine kinase activity"/>
    <property type="evidence" value="ECO:0007669"/>
    <property type="project" value="RHEA"/>
</dbReference>
<dbReference type="STRING" id="7398.A0A1A9ZDX5"/>
<dbReference type="SUPFAM" id="SSF48371">
    <property type="entry name" value="ARM repeat"/>
    <property type="match status" value="2"/>
</dbReference>
<dbReference type="EC" id="2.7.11.1" evidence="13"/>
<feature type="domain" description="RRM" evidence="14">
    <location>
        <begin position="51"/>
        <end position="130"/>
    </location>
</feature>
<dbReference type="InterPro" id="IPR009076">
    <property type="entry name" value="FRB_dom"/>
</dbReference>
<dbReference type="InterPro" id="IPR050517">
    <property type="entry name" value="DDR_Repair_Kinase"/>
</dbReference>
<dbReference type="InterPro" id="IPR035979">
    <property type="entry name" value="RBD_domain_sf"/>
</dbReference>
<dbReference type="PANTHER" id="PTHR11139:SF9">
    <property type="entry name" value="SERINE_THREONINE-PROTEIN KINASE MTOR"/>
    <property type="match status" value="1"/>
</dbReference>
<evidence type="ECO:0000256" key="9">
    <source>
        <dbReference type="ARBA" id="ARBA00023306"/>
    </source>
</evidence>
<protein>
    <recommendedName>
        <fullName evidence="13">Serine/threonine-protein kinase TOR</fullName>
        <ecNumber evidence="13">2.7.11.1</ecNumber>
    </recommendedName>
</protein>
<dbReference type="InterPro" id="IPR011990">
    <property type="entry name" value="TPR-like_helical_dom_sf"/>
</dbReference>
<comment type="catalytic activity">
    <reaction evidence="11">
        <text>L-seryl-[protein] + ATP = O-phospho-L-seryl-[protein] + ADP + H(+)</text>
        <dbReference type="Rhea" id="RHEA:17989"/>
        <dbReference type="Rhea" id="RHEA-COMP:9863"/>
        <dbReference type="Rhea" id="RHEA-COMP:11604"/>
        <dbReference type="ChEBI" id="CHEBI:15378"/>
        <dbReference type="ChEBI" id="CHEBI:29999"/>
        <dbReference type="ChEBI" id="CHEBI:30616"/>
        <dbReference type="ChEBI" id="CHEBI:83421"/>
        <dbReference type="ChEBI" id="CHEBI:456216"/>
        <dbReference type="EC" id="2.7.11.1"/>
    </reaction>
</comment>
<comment type="catalytic activity">
    <reaction evidence="10 13">
        <text>L-threonyl-[protein] + ATP = O-phospho-L-threonyl-[protein] + ADP + H(+)</text>
        <dbReference type="Rhea" id="RHEA:46608"/>
        <dbReference type="Rhea" id="RHEA-COMP:11060"/>
        <dbReference type="Rhea" id="RHEA-COMP:11605"/>
        <dbReference type="ChEBI" id="CHEBI:15378"/>
        <dbReference type="ChEBI" id="CHEBI:30013"/>
        <dbReference type="ChEBI" id="CHEBI:30616"/>
        <dbReference type="ChEBI" id="CHEBI:61977"/>
        <dbReference type="ChEBI" id="CHEBI:456216"/>
        <dbReference type="EC" id="2.7.11.1"/>
    </reaction>
</comment>
<dbReference type="Gene3D" id="3.30.1010.10">
    <property type="entry name" value="Phosphatidylinositol 3-kinase Catalytic Subunit, Chain A, domain 4"/>
    <property type="match status" value="1"/>
</dbReference>
<keyword evidence="19" id="KW-1185">Reference proteome</keyword>
<keyword evidence="7 13" id="KW-0067">ATP-binding</keyword>
<dbReference type="EnsemblMetazoa" id="GPAI011714-RA">
    <property type="protein sequence ID" value="GPAI011714-PA"/>
    <property type="gene ID" value="GPAI011714"/>
</dbReference>
<dbReference type="Pfam" id="PF02260">
    <property type="entry name" value="FATC"/>
    <property type="match status" value="1"/>
</dbReference>
<dbReference type="InterPro" id="IPR057564">
    <property type="entry name" value="HEAT_ATR"/>
</dbReference>
<dbReference type="SUPFAM" id="SSF47212">
    <property type="entry name" value="FKBP12-rapamycin-binding domain of FKBP-rapamycin-associated protein (FRAP)"/>
    <property type="match status" value="1"/>
</dbReference>
<dbReference type="GO" id="GO:0005634">
    <property type="term" value="C:nucleus"/>
    <property type="evidence" value="ECO:0007669"/>
    <property type="project" value="TreeGrafter"/>
</dbReference>
<dbReference type="SUPFAM" id="SSF48452">
    <property type="entry name" value="TPR-like"/>
    <property type="match status" value="1"/>
</dbReference>
<keyword evidence="3" id="KW-0677">Repeat</keyword>
<feature type="domain" description="FATC" evidence="17">
    <location>
        <begin position="2694"/>
        <end position="2726"/>
    </location>
</feature>
<dbReference type="PROSITE" id="PS51190">
    <property type="entry name" value="FATC"/>
    <property type="match status" value="1"/>
</dbReference>
<dbReference type="FunFam" id="1.20.120.150:FF:000001">
    <property type="entry name" value="Serine/threonine-protein kinase TOR"/>
    <property type="match status" value="1"/>
</dbReference>
<dbReference type="InterPro" id="IPR000504">
    <property type="entry name" value="RRM_dom"/>
</dbReference>
<feature type="domain" description="FAT" evidence="16">
    <location>
        <begin position="1594"/>
        <end position="2153"/>
    </location>
</feature>
<dbReference type="InterPro" id="IPR014009">
    <property type="entry name" value="PIK_FAT"/>
</dbReference>
<dbReference type="Gene3D" id="1.20.120.150">
    <property type="entry name" value="FKBP12-rapamycin binding domain"/>
    <property type="match status" value="1"/>
</dbReference>
<organism evidence="18 19">
    <name type="scientific">Glossina pallidipes</name>
    <name type="common">Tsetse fly</name>
    <dbReference type="NCBI Taxonomy" id="7398"/>
    <lineage>
        <taxon>Eukaryota</taxon>
        <taxon>Metazoa</taxon>
        <taxon>Ecdysozoa</taxon>
        <taxon>Arthropoda</taxon>
        <taxon>Hexapoda</taxon>
        <taxon>Insecta</taxon>
        <taxon>Pterygota</taxon>
        <taxon>Neoptera</taxon>
        <taxon>Endopterygota</taxon>
        <taxon>Diptera</taxon>
        <taxon>Brachycera</taxon>
        <taxon>Muscomorpha</taxon>
        <taxon>Hippoboscoidea</taxon>
        <taxon>Glossinidae</taxon>
        <taxon>Glossina</taxon>
    </lineage>
</organism>
<dbReference type="PROSITE" id="PS50290">
    <property type="entry name" value="PI3_4_KINASE_3"/>
    <property type="match status" value="1"/>
</dbReference>
<dbReference type="Pfam" id="PF00454">
    <property type="entry name" value="PI3_PI4_kinase"/>
    <property type="match status" value="1"/>
</dbReference>
<dbReference type="InterPro" id="IPR026683">
    <property type="entry name" value="TOR_cat"/>
</dbReference>
<dbReference type="GO" id="GO:0031931">
    <property type="term" value="C:TORC1 complex"/>
    <property type="evidence" value="ECO:0007669"/>
    <property type="project" value="UniProtKB-ARBA"/>
</dbReference>
<evidence type="ECO:0000256" key="5">
    <source>
        <dbReference type="ARBA" id="ARBA00022777"/>
    </source>
</evidence>
<dbReference type="Gene3D" id="1.10.1070.11">
    <property type="entry name" value="Phosphatidylinositol 3-/4-kinase, catalytic domain"/>
    <property type="match status" value="1"/>
</dbReference>
<dbReference type="GO" id="GO:0005524">
    <property type="term" value="F:ATP binding"/>
    <property type="evidence" value="ECO:0007669"/>
    <property type="project" value="UniProtKB-KW"/>
</dbReference>
<dbReference type="Gene3D" id="1.25.40.10">
    <property type="entry name" value="Tetratricopeptide repeat domain"/>
    <property type="match status" value="1"/>
</dbReference>
<dbReference type="VEuPathDB" id="VectorBase:GPAI011714"/>
<dbReference type="FunFam" id="1.25.10.10:FF:000060">
    <property type="entry name" value="Serine/threonine-protein kinase mTOR"/>
    <property type="match status" value="1"/>
</dbReference>
<dbReference type="PANTHER" id="PTHR11139">
    <property type="entry name" value="ATAXIA TELANGIECTASIA MUTATED ATM -RELATED"/>
    <property type="match status" value="1"/>
</dbReference>
<dbReference type="InterPro" id="IPR000403">
    <property type="entry name" value="PI3/4_kinase_cat_dom"/>
</dbReference>
<evidence type="ECO:0000256" key="8">
    <source>
        <dbReference type="ARBA" id="ARBA00022884"/>
    </source>
</evidence>
<dbReference type="GO" id="GO:0044877">
    <property type="term" value="F:protein-containing complex binding"/>
    <property type="evidence" value="ECO:0007669"/>
    <property type="project" value="InterPro"/>
</dbReference>
<dbReference type="GO" id="GO:0031932">
    <property type="term" value="C:TORC2 complex"/>
    <property type="evidence" value="ECO:0007669"/>
    <property type="project" value="TreeGrafter"/>
</dbReference>
<dbReference type="InterPro" id="IPR036738">
    <property type="entry name" value="FRB_sf"/>
</dbReference>
<dbReference type="GO" id="GO:0004674">
    <property type="term" value="F:protein serine/threonine kinase activity"/>
    <property type="evidence" value="ECO:0007669"/>
    <property type="project" value="UniProtKB-KW"/>
</dbReference>
<evidence type="ECO:0000313" key="19">
    <source>
        <dbReference type="Proteomes" id="UP000092445"/>
    </source>
</evidence>
<keyword evidence="13" id="KW-0723">Serine/threonine-protein kinase</keyword>
<evidence type="ECO:0000256" key="12">
    <source>
        <dbReference type="PROSITE-ProRule" id="PRU00176"/>
    </source>
</evidence>
<dbReference type="InterPro" id="IPR036940">
    <property type="entry name" value="PI3/4_kinase_cat_sf"/>
</dbReference>
<dbReference type="FunFam" id="3.30.1010.10:FF:000004">
    <property type="entry name" value="Serine/threonine-protein kinase TOR"/>
    <property type="match status" value="1"/>
</dbReference>
<dbReference type="GO" id="GO:0051896">
    <property type="term" value="P:regulation of phosphatidylinositol 3-kinase/protein kinase B signal transduction"/>
    <property type="evidence" value="ECO:0007669"/>
    <property type="project" value="UniProtKB-ARBA"/>
</dbReference>
<dbReference type="PROSITE" id="PS00915">
    <property type="entry name" value="PI3_4_KINASE_1"/>
    <property type="match status" value="1"/>
</dbReference>
<reference evidence="19" key="1">
    <citation type="submission" date="2014-03" db="EMBL/GenBank/DDBJ databases">
        <authorList>
            <person name="Aksoy S."/>
            <person name="Warren W."/>
            <person name="Wilson R.K."/>
        </authorList>
    </citation>
    <scope>NUCLEOTIDE SEQUENCE [LARGE SCALE GENOMIC DNA]</scope>
    <source>
        <strain evidence="19">IAEA</strain>
    </source>
</reference>
<dbReference type="InterPro" id="IPR016024">
    <property type="entry name" value="ARM-type_fold"/>
</dbReference>
<dbReference type="InterPro" id="IPR003152">
    <property type="entry name" value="FATC_dom"/>
</dbReference>
<evidence type="ECO:0000259" key="16">
    <source>
        <dbReference type="PROSITE" id="PS51189"/>
    </source>
</evidence>
<dbReference type="SMART" id="SM00146">
    <property type="entry name" value="PI3Kc"/>
    <property type="match status" value="1"/>
</dbReference>
<evidence type="ECO:0000256" key="11">
    <source>
        <dbReference type="ARBA" id="ARBA00048679"/>
    </source>
</evidence>